<evidence type="ECO:0000313" key="2">
    <source>
        <dbReference type="EMBL" id="MCG9971090.1"/>
    </source>
</evidence>
<name>A0A9X1UVI8_9FLAO</name>
<comment type="caution">
    <text evidence="2">The sequence shown here is derived from an EMBL/GenBank/DDBJ whole genome shotgun (WGS) entry which is preliminary data.</text>
</comment>
<proteinExistence type="predicted"/>
<dbReference type="RefSeq" id="WP_240097044.1">
    <property type="nucleotide sequence ID" value="NZ_JAJSON010000015.1"/>
</dbReference>
<feature type="domain" description="NAD(P)-binding" evidence="1">
    <location>
        <begin position="10"/>
        <end position="145"/>
    </location>
</feature>
<dbReference type="EMBL" id="JAJSON010000015">
    <property type="protein sequence ID" value="MCG9971090.1"/>
    <property type="molecule type" value="Genomic_DNA"/>
</dbReference>
<dbReference type="PANTHER" id="PTHR14097:SF7">
    <property type="entry name" value="OXIDOREDUCTASE HTATIP2"/>
    <property type="match status" value="1"/>
</dbReference>
<dbReference type="Proteomes" id="UP001139344">
    <property type="component" value="Unassembled WGS sequence"/>
</dbReference>
<evidence type="ECO:0000313" key="3">
    <source>
        <dbReference type="Proteomes" id="UP001139344"/>
    </source>
</evidence>
<keyword evidence="3" id="KW-1185">Reference proteome</keyword>
<organism evidence="2 3">
    <name type="scientific">Christiangramia crocea</name>
    <dbReference type="NCBI Taxonomy" id="2904124"/>
    <lineage>
        <taxon>Bacteria</taxon>
        <taxon>Pseudomonadati</taxon>
        <taxon>Bacteroidota</taxon>
        <taxon>Flavobacteriia</taxon>
        <taxon>Flavobacteriales</taxon>
        <taxon>Flavobacteriaceae</taxon>
        <taxon>Christiangramia</taxon>
    </lineage>
</organism>
<dbReference type="SUPFAM" id="SSF51735">
    <property type="entry name" value="NAD(P)-binding Rossmann-fold domains"/>
    <property type="match status" value="1"/>
</dbReference>
<dbReference type="Pfam" id="PF13460">
    <property type="entry name" value="NAD_binding_10"/>
    <property type="match status" value="1"/>
</dbReference>
<dbReference type="Gene3D" id="3.40.50.720">
    <property type="entry name" value="NAD(P)-binding Rossmann-like Domain"/>
    <property type="match status" value="1"/>
</dbReference>
<gene>
    <name evidence="2" type="ORF">LU635_05515</name>
</gene>
<accession>A0A9X1UVI8</accession>
<dbReference type="InterPro" id="IPR036291">
    <property type="entry name" value="NAD(P)-bd_dom_sf"/>
</dbReference>
<dbReference type="InterPro" id="IPR016040">
    <property type="entry name" value="NAD(P)-bd_dom"/>
</dbReference>
<evidence type="ECO:0000259" key="1">
    <source>
        <dbReference type="Pfam" id="PF13460"/>
    </source>
</evidence>
<sequence>MTGKTAIILGATGLTGSILLEKLLQDERYEKIKVFSRQHVRQQHPKIEEFLINLFELEKVGNLFTGDEVYCCIGSTQKKTPDEEVYRMVDFGIPATAARLSKLNGIRTFEVISAMGANENSRFFYNRTKGEMEGAVMEHRIENTYILRPSLIGGEREESRPLEYAWKKIMNLGDHLLVGKLKKYRSIHPETIANAMIYLANSQYKSGRIESDEIKRIANRYKE</sequence>
<dbReference type="PANTHER" id="PTHR14097">
    <property type="entry name" value="OXIDOREDUCTASE HTATIP2"/>
    <property type="match status" value="1"/>
</dbReference>
<reference evidence="2" key="1">
    <citation type="submission" date="2021-12" db="EMBL/GenBank/DDBJ databases">
        <title>Description of Gramella crocea sp. nov., a new bacterium isolated from activated sludge.</title>
        <authorList>
            <person name="Zhang X."/>
        </authorList>
    </citation>
    <scope>NUCLEOTIDE SEQUENCE</scope>
    <source>
        <strain evidence="2">YB25</strain>
    </source>
</reference>
<dbReference type="AlphaFoldDB" id="A0A9X1UVI8"/>
<protein>
    <submittedName>
        <fullName evidence="2">NAD(P)H-binding protein</fullName>
    </submittedName>
</protein>